<sequence>MRKPLEIRWHGRGGQGVVTASKVLAEALLQAGKYFQAFPEYGPERMGAPVRAYNRVSDQPIRIHCGVTNPEFVIVVDPTLLSSGDILDGLVPGGTVIANFEGTPQELREKLAIKNGKVVTVDASGISREILGRVVVNTPMLGALCKVFDGVSLEVVADAVKHQFGEKLRQEIIDKNIACLKRAYEEAQIA</sequence>
<dbReference type="InterPro" id="IPR051626">
    <property type="entry name" value="Oxidoreductase_gamma_subunit"/>
</dbReference>
<protein>
    <submittedName>
        <fullName evidence="3">2-oxoacid:acceptor oxidoreductase family protein</fullName>
    </submittedName>
</protein>
<feature type="domain" description="Pyruvate/ketoisovalerate oxidoreductase catalytic" evidence="2">
    <location>
        <begin position="13"/>
        <end position="185"/>
    </location>
</feature>
<reference evidence="3 4" key="1">
    <citation type="submission" date="2023-03" db="EMBL/GenBank/DDBJ databases">
        <title>Novel Species.</title>
        <authorList>
            <person name="Ma S."/>
        </authorList>
    </citation>
    <scope>NUCLEOTIDE SEQUENCE [LARGE SCALE GENOMIC DNA]</scope>
    <source>
        <strain evidence="3 4">B11</strain>
    </source>
</reference>
<dbReference type="NCBIfam" id="TIGR02175">
    <property type="entry name" value="PorC_KorC"/>
    <property type="match status" value="1"/>
</dbReference>
<keyword evidence="4" id="KW-1185">Reference proteome</keyword>
<dbReference type="InterPro" id="IPR011894">
    <property type="entry name" value="PorC_KorC"/>
</dbReference>
<evidence type="ECO:0000256" key="1">
    <source>
        <dbReference type="ARBA" id="ARBA00023002"/>
    </source>
</evidence>
<gene>
    <name evidence="3" type="ORF">QBE54_10750</name>
</gene>
<accession>A0ABZ2YB46</accession>
<dbReference type="Proteomes" id="UP001461341">
    <property type="component" value="Chromosome"/>
</dbReference>
<dbReference type="PANTHER" id="PTHR43366">
    <property type="entry name" value="PYRUVATE SYNTHASE SUBUNIT PORC"/>
    <property type="match status" value="1"/>
</dbReference>
<name>A0ABZ2YB46_9BACT</name>
<dbReference type="Pfam" id="PF01558">
    <property type="entry name" value="POR"/>
    <property type="match status" value="1"/>
</dbReference>
<evidence type="ECO:0000313" key="4">
    <source>
        <dbReference type="Proteomes" id="UP001461341"/>
    </source>
</evidence>
<dbReference type="SUPFAM" id="SSF53323">
    <property type="entry name" value="Pyruvate-ferredoxin oxidoreductase, PFOR, domain III"/>
    <property type="match status" value="1"/>
</dbReference>
<dbReference type="InterPro" id="IPR019752">
    <property type="entry name" value="Pyrv/ketoisovalerate_OxRed_cat"/>
</dbReference>
<dbReference type="Gene3D" id="3.40.920.10">
    <property type="entry name" value="Pyruvate-ferredoxin oxidoreductase, PFOR, domain III"/>
    <property type="match status" value="1"/>
</dbReference>
<dbReference type="PANTHER" id="PTHR43366:SF1">
    <property type="entry name" value="PYRUVATE SYNTHASE SUBUNIT PORC"/>
    <property type="match status" value="1"/>
</dbReference>
<dbReference type="EMBL" id="CP121689">
    <property type="protein sequence ID" value="WZL76042.1"/>
    <property type="molecule type" value="Genomic_DNA"/>
</dbReference>
<evidence type="ECO:0000259" key="2">
    <source>
        <dbReference type="Pfam" id="PF01558"/>
    </source>
</evidence>
<organism evidence="3 4">
    <name type="scientific">Thermatribacter velox</name>
    <dbReference type="NCBI Taxonomy" id="3039681"/>
    <lineage>
        <taxon>Bacteria</taxon>
        <taxon>Pseudomonadati</taxon>
        <taxon>Atribacterota</taxon>
        <taxon>Atribacteria</taxon>
        <taxon>Atribacterales</taxon>
        <taxon>Thermatribacteraceae</taxon>
        <taxon>Thermatribacter</taxon>
    </lineage>
</organism>
<dbReference type="RefSeq" id="WP_369018197.1">
    <property type="nucleotide sequence ID" value="NZ_CP121689.1"/>
</dbReference>
<dbReference type="InterPro" id="IPR002869">
    <property type="entry name" value="Pyrv_flavodox_OxRed_cen"/>
</dbReference>
<evidence type="ECO:0000313" key="3">
    <source>
        <dbReference type="EMBL" id="WZL76042.1"/>
    </source>
</evidence>
<proteinExistence type="predicted"/>
<keyword evidence="1" id="KW-0560">Oxidoreductase</keyword>